<dbReference type="InterPro" id="IPR023996">
    <property type="entry name" value="TonB-dep_OMP_SusC/RagA"/>
</dbReference>
<evidence type="ECO:0000256" key="9">
    <source>
        <dbReference type="SAM" id="SignalP"/>
    </source>
</evidence>
<dbReference type="InterPro" id="IPR008969">
    <property type="entry name" value="CarboxyPept-like_regulatory"/>
</dbReference>
<dbReference type="Proteomes" id="UP000033035">
    <property type="component" value="Unassembled WGS sequence"/>
</dbReference>
<keyword evidence="4 8" id="KW-0812">Transmembrane</keyword>
<keyword evidence="7 8" id="KW-0998">Cell outer membrane</keyword>
<feature type="signal peptide" evidence="9">
    <location>
        <begin position="1"/>
        <end position="21"/>
    </location>
</feature>
<keyword evidence="6 8" id="KW-0472">Membrane</keyword>
<comment type="caution">
    <text evidence="11">The sequence shown here is derived from an EMBL/GenBank/DDBJ whole genome shotgun (WGS) entry which is preliminary data.</text>
</comment>
<keyword evidence="5 9" id="KW-0732">Signal</keyword>
<dbReference type="InterPro" id="IPR012910">
    <property type="entry name" value="Plug_dom"/>
</dbReference>
<dbReference type="NCBIfam" id="TIGR04057">
    <property type="entry name" value="SusC_RagA_signa"/>
    <property type="match status" value="1"/>
</dbReference>
<evidence type="ECO:0000256" key="6">
    <source>
        <dbReference type="ARBA" id="ARBA00023136"/>
    </source>
</evidence>
<sequence length="1066" mass="118751">MKKRFTFIMLFFFASISMVLAQTMKVTGTVTSGDDGEPIIGATILVKGTNIGTITDLDGKFSLDVPEKNKILQISYVGMTMQEVAVKPQVTVVLQADVTDLDEVVVTALGLTREKKSLGYALQEVKSDELTKAGQLNVASSLAGKVAGVQITSAGGQVGASQRIVIRGNSSLGSNEPLIVVDGVPIANDQYRTDQAVDYGSGLQDINPEDIESISVLKGGSAALYGMRAGNGVILITTKSGKMKDKGIEIRYDGHFAVDQMYNLPKMQNKYGQGYEGSEYDYSVRQANGFTGSYQDFASKYGFAYGGVNGGADESWGPRLDVGLMLPQVNSPVVDGVRQATPWVSHPDNIKDFLQLGTSMNHNLSFLSQTEKASTRASLGYRDQTGTIPNTDQRRYSAQLNTQLKFNKYIDYDLSLNYTRTESDNLPQGGYNEGNPMQSLMQWFGRQVDMKDLKENWDKTDPVTGKPYSWNPDYHQNPYYTVNKNLNKYQRNRLFGKTSLFYKPFEFLKFEGRLGYDYYDTQANQHYVYNTAYPDGWFRQYNQKQTELNADFIAYFNKNIADFSISLLAGANYRNVNWEREAIGGNMLTVPGLFTMGNVKGSPITEQDHSHIRSNSIYASGSFGYKSMLYLDVSVRNDWSSTIEDPFFYPSFSASWIPTATFEGLQSDVLNFLKIRGGWAKVGSATTAYRLGKYYGAVSDRIFGNSQFVLPTIFPPSGLRPESVKTGEAGIEANLFDHRLGIDLAYYHKITTDQIMEVATSKATGYNSMLINAGKLRNKGWELQLTGTVIREKDWDWTLTVNWSKDKSKIEELYTDPVTGQSLTQYTIGSEWSTYLYAKPGESWGSLYGTGMIKNDKGEYIIGANGLPKTESMKIGSVAPDWLAGFRSELRWKDLTFGFLLDFRKGGDVFSVSQMWGSYTGLLDYTAEGDIREKPIIVGKDVLADMGTFVKEDGTPNDLTTDAKSFFYSYYLSNRQLNVFEGSYLKLREVHLTYTFPKELMKKTRYIKGANVSLIGNNLAILWLHSSNKAHIDPESSTRSDNNGVGLESGSYMPSRSMGIKVGLTF</sequence>
<dbReference type="AlphaFoldDB" id="A0A0F5J7Y1"/>
<name>A0A0F5J7Y1_9BACT</name>
<dbReference type="PANTHER" id="PTHR30069">
    <property type="entry name" value="TONB-DEPENDENT OUTER MEMBRANE RECEPTOR"/>
    <property type="match status" value="1"/>
</dbReference>
<feature type="chain" id="PRO_5002488845" evidence="9">
    <location>
        <begin position="22"/>
        <end position="1066"/>
    </location>
</feature>
<dbReference type="NCBIfam" id="TIGR04056">
    <property type="entry name" value="OMP_RagA_SusC"/>
    <property type="match status" value="1"/>
</dbReference>
<dbReference type="Pfam" id="PF07715">
    <property type="entry name" value="Plug"/>
    <property type="match status" value="1"/>
</dbReference>
<keyword evidence="2 8" id="KW-0813">Transport</keyword>
<evidence type="ECO:0000313" key="11">
    <source>
        <dbReference type="EMBL" id="KKB54006.1"/>
    </source>
</evidence>
<dbReference type="STRING" id="1203610.HMPREF1536_03587"/>
<dbReference type="InterPro" id="IPR023997">
    <property type="entry name" value="TonB-dep_OMP_SusC/RagA_CS"/>
</dbReference>
<dbReference type="Pfam" id="PF13715">
    <property type="entry name" value="CarbopepD_reg_2"/>
    <property type="match status" value="1"/>
</dbReference>
<feature type="domain" description="TonB-dependent receptor plug" evidence="10">
    <location>
        <begin position="116"/>
        <end position="233"/>
    </location>
</feature>
<comment type="similarity">
    <text evidence="8">Belongs to the TonB-dependent receptor family.</text>
</comment>
<accession>A0A0F5J7Y1</accession>
<keyword evidence="12" id="KW-1185">Reference proteome</keyword>
<dbReference type="GO" id="GO:0015344">
    <property type="term" value="F:siderophore uptake transmembrane transporter activity"/>
    <property type="evidence" value="ECO:0007669"/>
    <property type="project" value="TreeGrafter"/>
</dbReference>
<dbReference type="InterPro" id="IPR036942">
    <property type="entry name" value="Beta-barrel_TonB_sf"/>
</dbReference>
<dbReference type="GO" id="GO:0044718">
    <property type="term" value="P:siderophore transmembrane transport"/>
    <property type="evidence" value="ECO:0007669"/>
    <property type="project" value="TreeGrafter"/>
</dbReference>
<protein>
    <submittedName>
        <fullName evidence="11">SusC/RagA family TonB-linked outer membrane protein</fullName>
    </submittedName>
</protein>
<dbReference type="Gene3D" id="2.60.40.1120">
    <property type="entry name" value="Carboxypeptidase-like, regulatory domain"/>
    <property type="match status" value="1"/>
</dbReference>
<dbReference type="InterPro" id="IPR037066">
    <property type="entry name" value="Plug_dom_sf"/>
</dbReference>
<dbReference type="PANTHER" id="PTHR30069:SF29">
    <property type="entry name" value="HEMOGLOBIN AND HEMOGLOBIN-HAPTOGLOBIN-BINDING PROTEIN 1-RELATED"/>
    <property type="match status" value="1"/>
</dbReference>
<proteinExistence type="inferred from homology"/>
<dbReference type="InterPro" id="IPR039426">
    <property type="entry name" value="TonB-dep_rcpt-like"/>
</dbReference>
<evidence type="ECO:0000256" key="4">
    <source>
        <dbReference type="ARBA" id="ARBA00022692"/>
    </source>
</evidence>
<dbReference type="SUPFAM" id="SSF49464">
    <property type="entry name" value="Carboxypeptidase regulatory domain-like"/>
    <property type="match status" value="1"/>
</dbReference>
<keyword evidence="3 8" id="KW-1134">Transmembrane beta strand</keyword>
<evidence type="ECO:0000256" key="1">
    <source>
        <dbReference type="ARBA" id="ARBA00004571"/>
    </source>
</evidence>
<dbReference type="PATRIC" id="fig|1203610.3.peg.3656"/>
<dbReference type="GO" id="GO:0009279">
    <property type="term" value="C:cell outer membrane"/>
    <property type="evidence" value="ECO:0007669"/>
    <property type="project" value="UniProtKB-SubCell"/>
</dbReference>
<evidence type="ECO:0000313" key="12">
    <source>
        <dbReference type="Proteomes" id="UP000033035"/>
    </source>
</evidence>
<evidence type="ECO:0000259" key="10">
    <source>
        <dbReference type="Pfam" id="PF07715"/>
    </source>
</evidence>
<dbReference type="PROSITE" id="PS52016">
    <property type="entry name" value="TONB_DEPENDENT_REC_3"/>
    <property type="match status" value="1"/>
</dbReference>
<evidence type="ECO:0000256" key="2">
    <source>
        <dbReference type="ARBA" id="ARBA00022448"/>
    </source>
</evidence>
<dbReference type="RefSeq" id="WP_028726762.1">
    <property type="nucleotide sequence ID" value="NZ_AUAE01000010.1"/>
</dbReference>
<comment type="subcellular location">
    <subcellularLocation>
        <location evidence="1 8">Cell outer membrane</location>
        <topology evidence="1 8">Multi-pass membrane protein</topology>
    </subcellularLocation>
</comment>
<dbReference type="SUPFAM" id="SSF56935">
    <property type="entry name" value="Porins"/>
    <property type="match status" value="1"/>
</dbReference>
<evidence type="ECO:0000256" key="7">
    <source>
        <dbReference type="ARBA" id="ARBA00023237"/>
    </source>
</evidence>
<reference evidence="11 12" key="1">
    <citation type="submission" date="2013-04" db="EMBL/GenBank/DDBJ databases">
        <title>The Genome Sequence of Parabacteroides gordonii DSM 23371.</title>
        <authorList>
            <consortium name="The Broad Institute Genomics Platform"/>
            <person name="Earl A."/>
            <person name="Ward D."/>
            <person name="Feldgarden M."/>
            <person name="Gevers D."/>
            <person name="Martens E."/>
            <person name="Sakamoto M."/>
            <person name="Benno Y."/>
            <person name="Suzuki N."/>
            <person name="Matsunaga N."/>
            <person name="Koshihara K."/>
            <person name="Seki M."/>
            <person name="Komiya H."/>
            <person name="Walker B."/>
            <person name="Young S."/>
            <person name="Zeng Q."/>
            <person name="Gargeya S."/>
            <person name="Fitzgerald M."/>
            <person name="Haas B."/>
            <person name="Abouelleil A."/>
            <person name="Allen A.W."/>
            <person name="Alvarado L."/>
            <person name="Arachchi H.M."/>
            <person name="Berlin A.M."/>
            <person name="Chapman S.B."/>
            <person name="Gainer-Dewar J."/>
            <person name="Goldberg J."/>
            <person name="Griggs A."/>
            <person name="Gujja S."/>
            <person name="Hansen M."/>
            <person name="Howarth C."/>
            <person name="Imamovic A."/>
            <person name="Ireland A."/>
            <person name="Larimer J."/>
            <person name="McCowan C."/>
            <person name="Murphy C."/>
            <person name="Pearson M."/>
            <person name="Poon T.W."/>
            <person name="Priest M."/>
            <person name="Roberts A."/>
            <person name="Saif S."/>
            <person name="Shea T."/>
            <person name="Sisk P."/>
            <person name="Sykes S."/>
            <person name="Wortman J."/>
            <person name="Nusbaum C."/>
            <person name="Birren B."/>
        </authorList>
    </citation>
    <scope>NUCLEOTIDE SEQUENCE [LARGE SCALE GENOMIC DNA]</scope>
    <source>
        <strain evidence="11 12">MS-1</strain>
    </source>
</reference>
<evidence type="ECO:0000256" key="8">
    <source>
        <dbReference type="PROSITE-ProRule" id="PRU01360"/>
    </source>
</evidence>
<dbReference type="EMBL" id="AQHW01000017">
    <property type="protein sequence ID" value="KKB54006.1"/>
    <property type="molecule type" value="Genomic_DNA"/>
</dbReference>
<evidence type="ECO:0000256" key="5">
    <source>
        <dbReference type="ARBA" id="ARBA00022729"/>
    </source>
</evidence>
<gene>
    <name evidence="11" type="ORF">HMPREF1536_03587</name>
</gene>
<evidence type="ECO:0000256" key="3">
    <source>
        <dbReference type="ARBA" id="ARBA00022452"/>
    </source>
</evidence>
<dbReference type="FunFam" id="2.60.40.1120:FF:000003">
    <property type="entry name" value="Outer membrane protein Omp121"/>
    <property type="match status" value="1"/>
</dbReference>
<dbReference type="HOGENOM" id="CLU_004317_2_1_10"/>
<dbReference type="Gene3D" id="2.40.170.20">
    <property type="entry name" value="TonB-dependent receptor, beta-barrel domain"/>
    <property type="match status" value="1"/>
</dbReference>
<organism evidence="11 12">
    <name type="scientific">Parabacteroides gordonii MS-1 = DSM 23371</name>
    <dbReference type="NCBI Taxonomy" id="1203610"/>
    <lineage>
        <taxon>Bacteria</taxon>
        <taxon>Pseudomonadati</taxon>
        <taxon>Bacteroidota</taxon>
        <taxon>Bacteroidia</taxon>
        <taxon>Bacteroidales</taxon>
        <taxon>Tannerellaceae</taxon>
        <taxon>Parabacteroides</taxon>
    </lineage>
</organism>
<dbReference type="Gene3D" id="2.170.130.10">
    <property type="entry name" value="TonB-dependent receptor, plug domain"/>
    <property type="match status" value="1"/>
</dbReference>